<comment type="caution">
    <text evidence="1">The sequence shown here is derived from an EMBL/GenBank/DDBJ whole genome shotgun (WGS) entry which is preliminary data.</text>
</comment>
<dbReference type="InterPro" id="IPR022576">
    <property type="entry name" value="YfgG"/>
</dbReference>
<keyword evidence="2" id="KW-1185">Reference proteome</keyword>
<dbReference type="OrthoDB" id="6433189at2"/>
<dbReference type="EMBL" id="VYKJ01000007">
    <property type="protein sequence ID" value="KAA8998908.1"/>
    <property type="molecule type" value="Genomic_DNA"/>
</dbReference>
<sequence length="75" mass="8626">MNTLTHRRRLSMRSRRSSSSIARTVLLISFLILLGRFAWSAISAYSHHLDKQASSRIEQTMTQLPPSDPFIPQKE</sequence>
<protein>
    <submittedName>
        <fullName evidence="1">DUF2633 family protein</fullName>
    </submittedName>
</protein>
<dbReference type="AlphaFoldDB" id="A0A5J5FYS4"/>
<gene>
    <name evidence="1" type="ORF">FJU30_14570</name>
</gene>
<organism evidence="1 2">
    <name type="scientific">Affinibrenneria salicis</name>
    <dbReference type="NCBI Taxonomy" id="2590031"/>
    <lineage>
        <taxon>Bacteria</taxon>
        <taxon>Pseudomonadati</taxon>
        <taxon>Pseudomonadota</taxon>
        <taxon>Gammaproteobacteria</taxon>
        <taxon>Enterobacterales</taxon>
        <taxon>Pectobacteriaceae</taxon>
        <taxon>Affinibrenneria</taxon>
    </lineage>
</organism>
<dbReference type="Proteomes" id="UP000335415">
    <property type="component" value="Unassembled WGS sequence"/>
</dbReference>
<evidence type="ECO:0000313" key="1">
    <source>
        <dbReference type="EMBL" id="KAA8998908.1"/>
    </source>
</evidence>
<dbReference type="Pfam" id="PF11119">
    <property type="entry name" value="DUF2633"/>
    <property type="match status" value="1"/>
</dbReference>
<accession>A0A5J5FYS4</accession>
<name>A0A5J5FYS4_9GAMM</name>
<evidence type="ECO:0000313" key="2">
    <source>
        <dbReference type="Proteomes" id="UP000335415"/>
    </source>
</evidence>
<reference evidence="1 2" key="1">
    <citation type="submission" date="2019-09" db="EMBL/GenBank/DDBJ databases">
        <authorList>
            <person name="Li Y."/>
        </authorList>
    </citation>
    <scope>NUCLEOTIDE SEQUENCE [LARGE SCALE GENOMIC DNA]</scope>
    <source>
        <strain evidence="1 2">L3-3HA</strain>
    </source>
</reference>
<proteinExistence type="predicted"/>